<dbReference type="AlphaFoldDB" id="A0A0F9V798"/>
<accession>A0A0F9V798</accession>
<protein>
    <submittedName>
        <fullName evidence="1">Uncharacterized protein</fullName>
    </submittedName>
</protein>
<gene>
    <name evidence="1" type="ORF">LCGC14_0174610</name>
</gene>
<evidence type="ECO:0000313" key="1">
    <source>
        <dbReference type="EMBL" id="KKN95592.1"/>
    </source>
</evidence>
<dbReference type="EMBL" id="LAZR01000069">
    <property type="protein sequence ID" value="KKN95592.1"/>
    <property type="molecule type" value="Genomic_DNA"/>
</dbReference>
<reference evidence="1" key="1">
    <citation type="journal article" date="2015" name="Nature">
        <title>Complex archaea that bridge the gap between prokaryotes and eukaryotes.</title>
        <authorList>
            <person name="Spang A."/>
            <person name="Saw J.H."/>
            <person name="Jorgensen S.L."/>
            <person name="Zaremba-Niedzwiedzka K."/>
            <person name="Martijn J."/>
            <person name="Lind A.E."/>
            <person name="van Eijk R."/>
            <person name="Schleper C."/>
            <person name="Guy L."/>
            <person name="Ettema T.J."/>
        </authorList>
    </citation>
    <scope>NUCLEOTIDE SEQUENCE</scope>
</reference>
<proteinExistence type="predicted"/>
<name>A0A0F9V798_9ZZZZ</name>
<sequence>MNNIAKIILNLEGTCNAMEEEIKQAHHHLVLLKARRETLHANIIELKKETKQKLRCDVCKIEMKKIVEITTLCETCDKKLDSLEEMK</sequence>
<organism evidence="1">
    <name type="scientific">marine sediment metagenome</name>
    <dbReference type="NCBI Taxonomy" id="412755"/>
    <lineage>
        <taxon>unclassified sequences</taxon>
        <taxon>metagenomes</taxon>
        <taxon>ecological metagenomes</taxon>
    </lineage>
</organism>
<comment type="caution">
    <text evidence="1">The sequence shown here is derived from an EMBL/GenBank/DDBJ whole genome shotgun (WGS) entry which is preliminary data.</text>
</comment>